<dbReference type="EMBL" id="JBEPML010000025">
    <property type="protein sequence ID" value="MET3794514.1"/>
    <property type="molecule type" value="Genomic_DNA"/>
</dbReference>
<feature type="domain" description="Leucine-binding protein" evidence="5">
    <location>
        <begin position="30"/>
        <end position="338"/>
    </location>
</feature>
<evidence type="ECO:0000256" key="1">
    <source>
        <dbReference type="ARBA" id="ARBA00010062"/>
    </source>
</evidence>
<sequence length="405" mass="42759">MSRKLKYISSLAATISILLGDVNLAMAQDTVKFGILTGMSGDYGPWGQAGLAAAQIAADEINAAGGINGSKLELVVADNKSTLEGAVSGWKRLVEVEGVIAVGGMESDGALALLQESANSKVVIMCPACGTPKLKTLGGDYIFRLTGGDDDLGVILAQIALGKAKDAGAITQGGLDATESITGVFRKSFEKGGGQFLNDTHVSADTVSFRGDLDQAVNASPNLLVSTGLEVGIRLLSDYQRRNYQGTIYAIPEIISQEVAELGSGFFDGRIFGVSPTYDLESASYKSFAERYSKKTGKQPSPAMYEPNYYDQIILLALAATAGDVTGQGIRDNLVNVSGPDGEKVFSYADGVRELKAGKDIDYEGASGPIDFNEYGNVVSRYSEVTPRNGEWVNVSSVELDPDLR</sequence>
<keyword evidence="7" id="KW-1185">Reference proteome</keyword>
<evidence type="ECO:0000256" key="4">
    <source>
        <dbReference type="SAM" id="SignalP"/>
    </source>
</evidence>
<evidence type="ECO:0000313" key="6">
    <source>
        <dbReference type="EMBL" id="MET3794514.1"/>
    </source>
</evidence>
<reference evidence="6 7" key="1">
    <citation type="submission" date="2024-06" db="EMBL/GenBank/DDBJ databases">
        <title>Genomic Encyclopedia of Type Strains, Phase IV (KMG-IV): sequencing the most valuable type-strain genomes for metagenomic binning, comparative biology and taxonomic classification.</title>
        <authorList>
            <person name="Goeker M."/>
        </authorList>
    </citation>
    <scope>NUCLEOTIDE SEQUENCE [LARGE SCALE GENOMIC DNA]</scope>
    <source>
        <strain evidence="6 7">DSM 27865</strain>
    </source>
</reference>
<keyword evidence="3" id="KW-0029">Amino-acid transport</keyword>
<feature type="signal peptide" evidence="4">
    <location>
        <begin position="1"/>
        <end position="27"/>
    </location>
</feature>
<evidence type="ECO:0000313" key="7">
    <source>
        <dbReference type="Proteomes" id="UP001549076"/>
    </source>
</evidence>
<dbReference type="PANTHER" id="PTHR30483:SF6">
    <property type="entry name" value="PERIPLASMIC BINDING PROTEIN OF ABC TRANSPORTER FOR NATURAL AMINO ACIDS"/>
    <property type="match status" value="1"/>
</dbReference>
<dbReference type="InterPro" id="IPR028081">
    <property type="entry name" value="Leu-bd"/>
</dbReference>
<comment type="caution">
    <text evidence="6">The sequence shown here is derived from an EMBL/GenBank/DDBJ whole genome shotgun (WGS) entry which is preliminary data.</text>
</comment>
<proteinExistence type="inferred from homology"/>
<evidence type="ECO:0000259" key="5">
    <source>
        <dbReference type="Pfam" id="PF13458"/>
    </source>
</evidence>
<feature type="chain" id="PRO_5046043139" evidence="4">
    <location>
        <begin position="28"/>
        <end position="405"/>
    </location>
</feature>
<evidence type="ECO:0000256" key="3">
    <source>
        <dbReference type="ARBA" id="ARBA00022970"/>
    </source>
</evidence>
<dbReference type="PANTHER" id="PTHR30483">
    <property type="entry name" value="LEUCINE-SPECIFIC-BINDING PROTEIN"/>
    <property type="match status" value="1"/>
</dbReference>
<dbReference type="SUPFAM" id="SSF53822">
    <property type="entry name" value="Periplasmic binding protein-like I"/>
    <property type="match status" value="1"/>
</dbReference>
<dbReference type="Gene3D" id="3.40.50.2300">
    <property type="match status" value="2"/>
</dbReference>
<comment type="similarity">
    <text evidence="1">Belongs to the leucine-binding protein family.</text>
</comment>
<dbReference type="InterPro" id="IPR051010">
    <property type="entry name" value="BCAA_transport"/>
</dbReference>
<dbReference type="InterPro" id="IPR028082">
    <property type="entry name" value="Peripla_BP_I"/>
</dbReference>
<name>A0ABV2N6R8_9HYPH</name>
<accession>A0ABV2N6R8</accession>
<keyword evidence="2 4" id="KW-0732">Signal</keyword>
<dbReference type="Proteomes" id="UP001549076">
    <property type="component" value="Unassembled WGS sequence"/>
</dbReference>
<dbReference type="RefSeq" id="WP_354199346.1">
    <property type="nucleotide sequence ID" value="NZ_JBEPML010000025.1"/>
</dbReference>
<protein>
    <submittedName>
        <fullName evidence="6">ABC-type branched-subunit amino acid transport system substrate-binding protein</fullName>
    </submittedName>
</protein>
<dbReference type="Pfam" id="PF13458">
    <property type="entry name" value="Peripla_BP_6"/>
    <property type="match status" value="1"/>
</dbReference>
<keyword evidence="3" id="KW-0813">Transport</keyword>
<gene>
    <name evidence="6" type="ORF">ABID37_004754</name>
</gene>
<organism evidence="6 7">
    <name type="scientific">Aquamicrobium terrae</name>
    <dbReference type="NCBI Taxonomy" id="1324945"/>
    <lineage>
        <taxon>Bacteria</taxon>
        <taxon>Pseudomonadati</taxon>
        <taxon>Pseudomonadota</taxon>
        <taxon>Alphaproteobacteria</taxon>
        <taxon>Hyphomicrobiales</taxon>
        <taxon>Phyllobacteriaceae</taxon>
        <taxon>Aquamicrobium</taxon>
    </lineage>
</organism>
<evidence type="ECO:0000256" key="2">
    <source>
        <dbReference type="ARBA" id="ARBA00022729"/>
    </source>
</evidence>